<organism evidence="2 3">
    <name type="scientific">Haloarcula salina</name>
    <dbReference type="NCBI Taxonomy" id="1429914"/>
    <lineage>
        <taxon>Archaea</taxon>
        <taxon>Methanobacteriati</taxon>
        <taxon>Methanobacteriota</taxon>
        <taxon>Stenosarchaea group</taxon>
        <taxon>Halobacteria</taxon>
        <taxon>Halobacteriales</taxon>
        <taxon>Haloarculaceae</taxon>
        <taxon>Haloarcula</taxon>
    </lineage>
</organism>
<sequence>MILRVVLSVAVLTALVAASAPALSAARADAATGTVERQLETLASRLDALVATDDPTASGDARRVAALRLPARSYTSAGVDWLRFHGRAGTGVATWRVENRTVSRRVAPLPVRPSRGTRRLSEPGSHRLVFALTRADGRRVLTVERLGARSGEGRSRA</sequence>
<accession>A0AA41FZH6</accession>
<evidence type="ECO:0000313" key="2">
    <source>
        <dbReference type="EMBL" id="MBV0901476.1"/>
    </source>
</evidence>
<feature type="domain" description="DUF7311" evidence="1">
    <location>
        <begin position="3"/>
        <end position="144"/>
    </location>
</feature>
<dbReference type="Pfam" id="PF23993">
    <property type="entry name" value="DUF7311"/>
    <property type="match status" value="1"/>
</dbReference>
<comment type="caution">
    <text evidence="2">The sequence shown here is derived from an EMBL/GenBank/DDBJ whole genome shotgun (WGS) entry which is preliminary data.</text>
</comment>
<protein>
    <recommendedName>
        <fullName evidence="1">DUF7311 domain-containing protein</fullName>
    </recommendedName>
</protein>
<name>A0AA41FZH6_9EURY</name>
<proteinExistence type="predicted"/>
<evidence type="ECO:0000259" key="1">
    <source>
        <dbReference type="Pfam" id="PF23993"/>
    </source>
</evidence>
<gene>
    <name evidence="2" type="ORF">KTS37_06695</name>
</gene>
<dbReference type="Proteomes" id="UP001166304">
    <property type="component" value="Unassembled WGS sequence"/>
</dbReference>
<evidence type="ECO:0000313" key="3">
    <source>
        <dbReference type="Proteomes" id="UP001166304"/>
    </source>
</evidence>
<dbReference type="AlphaFoldDB" id="A0AA41FZH6"/>
<dbReference type="RefSeq" id="WP_162412685.1">
    <property type="nucleotide sequence ID" value="NZ_JAHQXE010000002.1"/>
</dbReference>
<dbReference type="EMBL" id="JAHQXE010000002">
    <property type="protein sequence ID" value="MBV0901476.1"/>
    <property type="molecule type" value="Genomic_DNA"/>
</dbReference>
<dbReference type="InterPro" id="IPR055735">
    <property type="entry name" value="DUF7311"/>
</dbReference>
<keyword evidence="3" id="KW-1185">Reference proteome</keyword>
<reference evidence="2" key="1">
    <citation type="submission" date="2021-06" db="EMBL/GenBank/DDBJ databases">
        <title>New haloarchaea isolates fom saline soil.</title>
        <authorList>
            <person name="Duran-Viseras A."/>
            <person name="Sanchez-Porro C.S."/>
            <person name="Ventosa A."/>
        </authorList>
    </citation>
    <scope>NUCLEOTIDE SEQUENCE</scope>
    <source>
        <strain evidence="2">JCM 18369</strain>
    </source>
</reference>